<dbReference type="RefSeq" id="WP_271280901.1">
    <property type="nucleotide sequence ID" value="NZ_JAMGZK010000035.1"/>
</dbReference>
<organism evidence="2 3">
    <name type="scientific">Silvania hatchlandensis</name>
    <dbReference type="NCBI Taxonomy" id="2926469"/>
    <lineage>
        <taxon>Bacteria</taxon>
        <taxon>Pseudomonadati</taxon>
        <taxon>Pseudomonadota</taxon>
        <taxon>Gammaproteobacteria</taxon>
        <taxon>Enterobacterales</taxon>
        <taxon>Enterobacteriaceae</taxon>
        <taxon>Silvania</taxon>
    </lineage>
</organism>
<dbReference type="SMART" id="SM00912">
    <property type="entry name" value="Haemagg_act"/>
    <property type="match status" value="1"/>
</dbReference>
<dbReference type="AlphaFoldDB" id="A0A9J6Q1L0"/>
<dbReference type="SUPFAM" id="SSF51126">
    <property type="entry name" value="Pectin lyase-like"/>
    <property type="match status" value="1"/>
</dbReference>
<dbReference type="InterPro" id="IPR008638">
    <property type="entry name" value="FhaB/CdiA-like_TPS"/>
</dbReference>
<accession>A0A9J6Q1L0</accession>
<name>A0A9J6Q1L0_9ENTR</name>
<sequence>MPGFWLFTFDCIQQYYFQKVYMKQNKNKHKAIKLNPIAASLLLLLPVMAHAADISIIDGSITSAANGVTVVNIKEANGNGLSHNIYESLNVPKEGVIFNNAATATDTVLGGQIAANANMAGGTAKVILNEVTSTNASTISGMMEVAGDSAHLIIANPNGITTQGGGFINASKGTLTTGTPNVQDGALAGYSVNGGTITVGGFQSESPTEILARSVKVIGEIKVGELSVVSGSNAINTDGTVTGQVNASGTAGSSYGVDVSRLGGMYANKISLISTESGMGVRNEGTIAGGVSGVNIASNGKLINNKATINSSGNLTVSTNDKLENITGTIGSDKSITINTANNAIANTSSGSISSTENTYITSGALDNTNGKLAAGATLAVNTTGKKLTNSGKAKTAGIEAAVVALDTGEFSNENGQIHAYYVGSKNTTMNNNSGVIDSYQNVEIESTGNIDNVSGLIRSNVGTVKLKTTKAITNNYTDSADTTGAESLGIIAGNGIEMSADYLFNRGGTIASSNDIQVDTIRDIDNYQGHIESSENISLKGRKLNTSQSGINGMKGVNIDLSDTYDSRIGVVTSTDGDVVIKAKNVKNSSSVILANNINIQSQSDMNNQYSMMVADEHLTLNAAGNITASDSDMFGPLVGRYLGFANQAGGLISGTGVDITAKSLNNKSGRIVAQTGDININLTGDMASSYGQVAANAGNVTIAANKINADYGTLYSSGDLRIDAKGLTLKGDGSIVNNTARGIIASDSDVVININGDFHNRGWISGKNDVTVTTTGNLNNDHTISADANLTLKGKNVGNGKDYAAKKTLTITSDNDLKNYYGSNISGETTVVNAKNIVNYGNLVADSVLNVTASDNIYNYSKIYTQGNAVINTNKIYNNGFWAVVGGEKGLQTTAKIVNVFGTVVGK</sequence>
<proteinExistence type="predicted"/>
<gene>
    <name evidence="2" type="ORF">M8014_02035</name>
</gene>
<dbReference type="InterPro" id="IPR012334">
    <property type="entry name" value="Pectin_lyas_fold"/>
</dbReference>
<protein>
    <submittedName>
        <fullName evidence="2">Filamentous hemagglutinin N-terminal domain-containing protein</fullName>
    </submittedName>
</protein>
<evidence type="ECO:0000259" key="1">
    <source>
        <dbReference type="SMART" id="SM00912"/>
    </source>
</evidence>
<feature type="domain" description="Filamentous haemagglutinin FhaB/tRNA nuclease CdiA-like TPS" evidence="1">
    <location>
        <begin position="65"/>
        <end position="185"/>
    </location>
</feature>
<evidence type="ECO:0000313" key="2">
    <source>
        <dbReference type="EMBL" id="MCU6663122.1"/>
    </source>
</evidence>
<keyword evidence="3" id="KW-1185">Reference proteome</keyword>
<comment type="caution">
    <text evidence="2">The sequence shown here is derived from an EMBL/GenBank/DDBJ whole genome shotgun (WGS) entry which is preliminary data.</text>
</comment>
<dbReference type="NCBIfam" id="TIGR01731">
    <property type="entry name" value="fil_hemag_20aa"/>
    <property type="match status" value="6"/>
</dbReference>
<dbReference type="Pfam" id="PF05594">
    <property type="entry name" value="Fil_haemagg"/>
    <property type="match status" value="6"/>
</dbReference>
<evidence type="ECO:0000313" key="3">
    <source>
        <dbReference type="Proteomes" id="UP001063816"/>
    </source>
</evidence>
<dbReference type="NCBIfam" id="TIGR01901">
    <property type="entry name" value="adhes_NPXG"/>
    <property type="match status" value="1"/>
</dbReference>
<dbReference type="Gene3D" id="2.160.20.10">
    <property type="entry name" value="Single-stranded right-handed beta-helix, Pectin lyase-like"/>
    <property type="match status" value="1"/>
</dbReference>
<dbReference type="InterPro" id="IPR011050">
    <property type="entry name" value="Pectin_lyase_fold/virulence"/>
</dbReference>
<reference evidence="2" key="1">
    <citation type="submission" date="2022-05" db="EMBL/GenBank/DDBJ databases">
        <title>Description of a novel species of Leclercia; Leclercia tamurae and the Proposal for a Novel Genus Silvania gen. nov. Containing Two Novel Species Silvania hatchlandensis sp. nov. and Silvania confinis sp. nov. Isolated from the Rhizosphere of Oak.</title>
        <authorList>
            <person name="Maddock D.W."/>
            <person name="Brady C.L."/>
            <person name="Denman S."/>
            <person name="Arnold D."/>
        </authorList>
    </citation>
    <scope>NUCLEOTIDE SEQUENCE</scope>
    <source>
        <strain evidence="2">H19S6</strain>
    </source>
</reference>
<dbReference type="InterPro" id="IPR010069">
    <property type="entry name" value="CdiA_FHA1_rpt"/>
</dbReference>
<dbReference type="InterPro" id="IPR008619">
    <property type="entry name" value="Filamentous_hemagglutn_rpt"/>
</dbReference>
<dbReference type="EMBL" id="JAMGZK010000035">
    <property type="protein sequence ID" value="MCU6663122.1"/>
    <property type="molecule type" value="Genomic_DNA"/>
</dbReference>
<dbReference type="Proteomes" id="UP001063816">
    <property type="component" value="Unassembled WGS sequence"/>
</dbReference>
<dbReference type="Pfam" id="PF05860">
    <property type="entry name" value="TPS"/>
    <property type="match status" value="1"/>
</dbReference>